<accession>A0A3G2L5K9</accession>
<dbReference type="GO" id="GO:0000160">
    <property type="term" value="P:phosphorelay signal transduction system"/>
    <property type="evidence" value="ECO:0007669"/>
    <property type="project" value="InterPro"/>
</dbReference>
<organism evidence="3 4">
    <name type="scientific">Euzebyella marina</name>
    <dbReference type="NCBI Taxonomy" id="1761453"/>
    <lineage>
        <taxon>Bacteria</taxon>
        <taxon>Pseudomonadati</taxon>
        <taxon>Bacteroidota</taxon>
        <taxon>Flavobacteriia</taxon>
        <taxon>Flavobacteriales</taxon>
        <taxon>Flavobacteriaceae</taxon>
        <taxon>Euzebyella</taxon>
    </lineage>
</organism>
<dbReference type="InterPro" id="IPR011006">
    <property type="entry name" value="CheY-like_superfamily"/>
</dbReference>
<dbReference type="InterPro" id="IPR001789">
    <property type="entry name" value="Sig_transdc_resp-reg_receiver"/>
</dbReference>
<evidence type="ECO:0000256" key="1">
    <source>
        <dbReference type="PROSITE-ProRule" id="PRU00169"/>
    </source>
</evidence>
<dbReference type="Proteomes" id="UP000276309">
    <property type="component" value="Chromosome"/>
</dbReference>
<gene>
    <name evidence="3" type="ORF">D1013_08985</name>
</gene>
<dbReference type="SUPFAM" id="SSF52172">
    <property type="entry name" value="CheY-like"/>
    <property type="match status" value="1"/>
</dbReference>
<name>A0A3G2L5K9_9FLAO</name>
<dbReference type="Gene3D" id="3.40.50.2300">
    <property type="match status" value="1"/>
</dbReference>
<evidence type="ECO:0000313" key="4">
    <source>
        <dbReference type="Proteomes" id="UP000276309"/>
    </source>
</evidence>
<evidence type="ECO:0000259" key="2">
    <source>
        <dbReference type="PROSITE" id="PS50110"/>
    </source>
</evidence>
<feature type="modified residue" description="4-aspartylphosphate" evidence="1">
    <location>
        <position position="127"/>
    </location>
</feature>
<proteinExistence type="predicted"/>
<keyword evidence="1" id="KW-0597">Phosphoprotein</keyword>
<evidence type="ECO:0000313" key="3">
    <source>
        <dbReference type="EMBL" id="AYN67486.1"/>
    </source>
</evidence>
<reference evidence="3 4" key="1">
    <citation type="submission" date="2018-08" db="EMBL/GenBank/DDBJ databases">
        <title>The reduced genetic potential of extracellular carbohydrate catabolism in Euzebyella marina RN62, a Flavobacteriia bacterium isolated from the hadal water.</title>
        <authorList>
            <person name="Xue C."/>
        </authorList>
    </citation>
    <scope>NUCLEOTIDE SEQUENCE [LARGE SCALE GENOMIC DNA]</scope>
    <source>
        <strain evidence="3 4">RN62</strain>
    </source>
</reference>
<dbReference type="KEGG" id="emar:D1013_08985"/>
<dbReference type="PANTHER" id="PTHR44520:SF2">
    <property type="entry name" value="RESPONSE REGULATOR RCP1"/>
    <property type="match status" value="1"/>
</dbReference>
<protein>
    <submittedName>
        <fullName evidence="3">Response regulator</fullName>
    </submittedName>
</protein>
<dbReference type="AlphaFoldDB" id="A0A3G2L5K9"/>
<dbReference type="PANTHER" id="PTHR44520">
    <property type="entry name" value="RESPONSE REGULATOR RCP1-RELATED"/>
    <property type="match status" value="1"/>
</dbReference>
<dbReference type="Pfam" id="PF00072">
    <property type="entry name" value="Response_reg"/>
    <property type="match status" value="1"/>
</dbReference>
<dbReference type="InterPro" id="IPR052893">
    <property type="entry name" value="TCS_response_regulator"/>
</dbReference>
<dbReference type="EMBL" id="CP032050">
    <property type="protein sequence ID" value="AYN67486.1"/>
    <property type="molecule type" value="Genomic_DNA"/>
</dbReference>
<dbReference type="PROSITE" id="PS50110">
    <property type="entry name" value="RESPONSE_REGULATORY"/>
    <property type="match status" value="1"/>
</dbReference>
<dbReference type="SMART" id="SM00448">
    <property type="entry name" value="REC"/>
    <property type="match status" value="1"/>
</dbReference>
<feature type="domain" description="Response regulatory" evidence="2">
    <location>
        <begin position="72"/>
        <end position="194"/>
    </location>
</feature>
<dbReference type="OrthoDB" id="7631574at2"/>
<sequence length="207" mass="23680">MLGWISKQSIDQYFSLLESSKKDKSEFLYLKKTGRKKGEGLPYSYVVKIKEKRGIFMSSNHFDMNKYAIISPLIYAEDDEDDRMFFEEAMQEIYPDIEMKLFANGKILIDYFTDLSAGALPKLIFLDLNMPVMNGTECLAELNKAGLTARIPVVIYTTSSTEEERLKLLDMGATSFLTKETSVERMHSQLRNLIDSLNEKGLIPRTA</sequence>
<keyword evidence="4" id="KW-1185">Reference proteome</keyword>